<dbReference type="InterPro" id="IPR006680">
    <property type="entry name" value="Amidohydro-rel"/>
</dbReference>
<reference evidence="3" key="1">
    <citation type="journal article" date="2019" name="Int. J. Syst. Evol. Microbiol.">
        <title>The Global Catalogue of Microorganisms (GCM) 10K type strain sequencing project: providing services to taxonomists for standard genome sequencing and annotation.</title>
        <authorList>
            <consortium name="The Broad Institute Genomics Platform"/>
            <consortium name="The Broad Institute Genome Sequencing Center for Infectious Disease"/>
            <person name="Wu L."/>
            <person name="Ma J."/>
        </authorList>
    </citation>
    <scope>NUCLEOTIDE SEQUENCE [LARGE SCALE GENOMIC DNA]</scope>
    <source>
        <strain evidence="3">JCM 14969</strain>
    </source>
</reference>
<evidence type="ECO:0000313" key="3">
    <source>
        <dbReference type="Proteomes" id="UP001500393"/>
    </source>
</evidence>
<name>A0ABP4PH72_9ACTN</name>
<dbReference type="PANTHER" id="PTHR43135">
    <property type="entry name" value="ALPHA-D-RIBOSE 1-METHYLPHOSPHONATE 5-TRIPHOSPHATE DIPHOSPHATASE"/>
    <property type="match status" value="1"/>
</dbReference>
<dbReference type="SUPFAM" id="SSF51338">
    <property type="entry name" value="Composite domain of metallo-dependent hydrolases"/>
    <property type="match status" value="1"/>
</dbReference>
<proteinExistence type="predicted"/>
<dbReference type="PANTHER" id="PTHR43135:SF3">
    <property type="entry name" value="ALPHA-D-RIBOSE 1-METHYLPHOSPHONATE 5-TRIPHOSPHATE DIPHOSPHATASE"/>
    <property type="match status" value="1"/>
</dbReference>
<protein>
    <submittedName>
        <fullName evidence="2">Amidohydrolase</fullName>
    </submittedName>
</protein>
<dbReference type="EMBL" id="BAAAOS010000020">
    <property type="protein sequence ID" value="GAA1579138.1"/>
    <property type="molecule type" value="Genomic_DNA"/>
</dbReference>
<evidence type="ECO:0000313" key="2">
    <source>
        <dbReference type="EMBL" id="GAA1579138.1"/>
    </source>
</evidence>
<keyword evidence="3" id="KW-1185">Reference proteome</keyword>
<organism evidence="2 3">
    <name type="scientific">Kribbella sancticallisti</name>
    <dbReference type="NCBI Taxonomy" id="460087"/>
    <lineage>
        <taxon>Bacteria</taxon>
        <taxon>Bacillati</taxon>
        <taxon>Actinomycetota</taxon>
        <taxon>Actinomycetes</taxon>
        <taxon>Propionibacteriales</taxon>
        <taxon>Kribbellaceae</taxon>
        <taxon>Kribbella</taxon>
    </lineage>
</organism>
<dbReference type="SUPFAM" id="SSF51556">
    <property type="entry name" value="Metallo-dependent hydrolases"/>
    <property type="match status" value="1"/>
</dbReference>
<feature type="domain" description="Amidohydrolase-related" evidence="1">
    <location>
        <begin position="209"/>
        <end position="357"/>
    </location>
</feature>
<evidence type="ECO:0000259" key="1">
    <source>
        <dbReference type="Pfam" id="PF01979"/>
    </source>
</evidence>
<comment type="caution">
    <text evidence="2">The sequence shown here is derived from an EMBL/GenBank/DDBJ whole genome shotgun (WGS) entry which is preliminary data.</text>
</comment>
<dbReference type="Proteomes" id="UP001500393">
    <property type="component" value="Unassembled WGS sequence"/>
</dbReference>
<sequence length="393" mass="41046">MMPERFAIVGARVMPITGAVIDNGAVIVAGGRIESVGTADSVPAHLSRVDATGRWLLPGLVDAHTRLGIVEEANGWSGADAAEPASAANAGLRARDAVSPSDLGLQDAISGGVLAAGVDPSTRAPIGGQSVAIRCWGTTVDEMVLRDPCGVRAALGEQPKRTDDTFPITRMGVAAVIRAALVAARGRLDDPDAAEGSEQAALAAALRGEIPWRQHAHRADDIATALRIADEFGLRLVIDRGTEADRLAGELAGRGIPVVVGPLTVNRRGVEMKNRSLQTAQRLAAAGVRIAFTTGAGTVPVQFLAHQASFAVREGLDRDTALAGLTIEPARILGVEDRIGSLEPGKHADLCLWSGDPLDPRHRVVTAYLGGREIYRFDPGAGVGRFGDLVWLP</sequence>
<dbReference type="InterPro" id="IPR032466">
    <property type="entry name" value="Metal_Hydrolase"/>
</dbReference>
<dbReference type="InterPro" id="IPR011059">
    <property type="entry name" value="Metal-dep_hydrolase_composite"/>
</dbReference>
<dbReference type="Gene3D" id="2.30.40.10">
    <property type="entry name" value="Urease, subunit C, domain 1"/>
    <property type="match status" value="1"/>
</dbReference>
<accession>A0ABP4PH72</accession>
<gene>
    <name evidence="2" type="ORF">GCM10009789_36030</name>
</gene>
<dbReference type="Pfam" id="PF01979">
    <property type="entry name" value="Amidohydro_1"/>
    <property type="match status" value="1"/>
</dbReference>
<dbReference type="InterPro" id="IPR051781">
    <property type="entry name" value="Metallo-dep_Hydrolase"/>
</dbReference>
<dbReference type="Gene3D" id="3.20.20.140">
    <property type="entry name" value="Metal-dependent hydrolases"/>
    <property type="match status" value="1"/>
</dbReference>